<evidence type="ECO:0000256" key="2">
    <source>
        <dbReference type="ARBA" id="ARBA00022448"/>
    </source>
</evidence>
<gene>
    <name evidence="4" type="ORF">GCM10010921_06100</name>
</gene>
<dbReference type="EMBL" id="BMJY01000002">
    <property type="protein sequence ID" value="GGH36745.1"/>
    <property type="molecule type" value="Genomic_DNA"/>
</dbReference>
<dbReference type="InterPro" id="IPR050490">
    <property type="entry name" value="Bact_solute-bd_prot1"/>
</dbReference>
<keyword evidence="2" id="KW-0813">Transport</keyword>
<reference evidence="4" key="2">
    <citation type="submission" date="2020-09" db="EMBL/GenBank/DDBJ databases">
        <authorList>
            <person name="Sun Q."/>
            <person name="Zhou Y."/>
        </authorList>
    </citation>
    <scope>NUCLEOTIDE SEQUENCE</scope>
    <source>
        <strain evidence="4">CGMCC 1.15794</strain>
    </source>
</reference>
<dbReference type="PANTHER" id="PTHR43649">
    <property type="entry name" value="ARABINOSE-BINDING PROTEIN-RELATED"/>
    <property type="match status" value="1"/>
</dbReference>
<comment type="caution">
    <text evidence="4">The sequence shown here is derived from an EMBL/GenBank/DDBJ whole genome shotgun (WGS) entry which is preliminary data.</text>
</comment>
<sequence>MFTNRTRRRITTLGVLGATSLAVAGCGGGGGGGGGTDVEIEGDFSGQTLRVVAAWSGAEQQNFEAVLQAFEDATGATVDYTSFGDNGPTYIQGQLEGGTPPNVAVLGQPALLQSLASNGDILPLSDETAGVVSENYDQTWIDLATVDGDLYGVWFKAAHKSTVWYNADVYDEAGATEPEDWDGFLDQLQLLTDAGYAGISVGADVGWPLTDWFENVYLRTAGPEMYDQLTNHEIPWTDPSVEEALEVLASLWGTDLVQPGGDQRTFPESVTEVFGADPQAGTVFEGDFVAGNIAADGNSTVGENALFYEFPSINGSESSVVAGGDVAVAFTDDEATDALMQFLASPESAAIWVELGGLLSPNAGVDTSLYPDDVTRDIAESLTGADTLRFDMSDLLPSAFGGTQGQGFWQEMISFYQNPEDIQGAMERLEAAAAAAAS</sequence>
<keyword evidence="3" id="KW-0732">Signal</keyword>
<organism evidence="4 5">
    <name type="scientific">Microbacterium album</name>
    <dbReference type="NCBI Taxonomy" id="2053191"/>
    <lineage>
        <taxon>Bacteria</taxon>
        <taxon>Bacillati</taxon>
        <taxon>Actinomycetota</taxon>
        <taxon>Actinomycetes</taxon>
        <taxon>Micrococcales</taxon>
        <taxon>Microbacteriaceae</taxon>
        <taxon>Microbacterium</taxon>
    </lineage>
</organism>
<accession>A0A917ML88</accession>
<dbReference type="Proteomes" id="UP000657592">
    <property type="component" value="Unassembled WGS sequence"/>
</dbReference>
<dbReference type="PROSITE" id="PS51257">
    <property type="entry name" value="PROKAR_LIPOPROTEIN"/>
    <property type="match status" value="1"/>
</dbReference>
<feature type="chain" id="PRO_5036872393" evidence="3">
    <location>
        <begin position="25"/>
        <end position="438"/>
    </location>
</feature>
<proteinExistence type="inferred from homology"/>
<dbReference type="InterPro" id="IPR006059">
    <property type="entry name" value="SBP"/>
</dbReference>
<evidence type="ECO:0000313" key="4">
    <source>
        <dbReference type="EMBL" id="GGH36745.1"/>
    </source>
</evidence>
<feature type="signal peptide" evidence="3">
    <location>
        <begin position="1"/>
        <end position="24"/>
    </location>
</feature>
<dbReference type="Gene3D" id="3.40.190.10">
    <property type="entry name" value="Periplasmic binding protein-like II"/>
    <property type="match status" value="2"/>
</dbReference>
<name>A0A917ML88_9MICO</name>
<dbReference type="Pfam" id="PF13416">
    <property type="entry name" value="SBP_bac_8"/>
    <property type="match status" value="1"/>
</dbReference>
<dbReference type="RefSeq" id="WP_188754783.1">
    <property type="nucleotide sequence ID" value="NZ_BMJY01000002.1"/>
</dbReference>
<dbReference type="PANTHER" id="PTHR43649:SF29">
    <property type="entry name" value="OSMOPROTECTIVE COMPOUNDS-BINDING PROTEIN GGTB"/>
    <property type="match status" value="1"/>
</dbReference>
<comment type="similarity">
    <text evidence="1">Belongs to the bacterial solute-binding protein 1 family.</text>
</comment>
<reference evidence="4" key="1">
    <citation type="journal article" date="2014" name="Int. J. Syst. Evol. Microbiol.">
        <title>Complete genome sequence of Corynebacterium casei LMG S-19264T (=DSM 44701T), isolated from a smear-ripened cheese.</title>
        <authorList>
            <consortium name="US DOE Joint Genome Institute (JGI-PGF)"/>
            <person name="Walter F."/>
            <person name="Albersmeier A."/>
            <person name="Kalinowski J."/>
            <person name="Ruckert C."/>
        </authorList>
    </citation>
    <scope>NUCLEOTIDE SEQUENCE</scope>
    <source>
        <strain evidence="4">CGMCC 1.15794</strain>
    </source>
</reference>
<evidence type="ECO:0000313" key="5">
    <source>
        <dbReference type="Proteomes" id="UP000657592"/>
    </source>
</evidence>
<dbReference type="SUPFAM" id="SSF53850">
    <property type="entry name" value="Periplasmic binding protein-like II"/>
    <property type="match status" value="1"/>
</dbReference>
<evidence type="ECO:0000256" key="1">
    <source>
        <dbReference type="ARBA" id="ARBA00008520"/>
    </source>
</evidence>
<evidence type="ECO:0000256" key="3">
    <source>
        <dbReference type="SAM" id="SignalP"/>
    </source>
</evidence>
<dbReference type="AlphaFoldDB" id="A0A917ML88"/>
<keyword evidence="5" id="KW-1185">Reference proteome</keyword>
<protein>
    <submittedName>
        <fullName evidence="4">Sugar ABC transporter substrate-binding protein</fullName>
    </submittedName>
</protein>